<feature type="compositionally biased region" description="Polar residues" evidence="10">
    <location>
        <begin position="316"/>
        <end position="330"/>
    </location>
</feature>
<keyword evidence="5" id="KW-0547">Nucleotide-binding</keyword>
<dbReference type="SMART" id="SM00321">
    <property type="entry name" value="WSC"/>
    <property type="match status" value="1"/>
</dbReference>
<reference evidence="14 15" key="1">
    <citation type="journal article" date="2023" name="Elife">
        <title>Identification of key yeast species and microbe-microbe interactions impacting larval growth of Drosophila in the wild.</title>
        <authorList>
            <person name="Mure A."/>
            <person name="Sugiura Y."/>
            <person name="Maeda R."/>
            <person name="Honda K."/>
            <person name="Sakurai N."/>
            <person name="Takahashi Y."/>
            <person name="Watada M."/>
            <person name="Katoh T."/>
            <person name="Gotoh A."/>
            <person name="Gotoh Y."/>
            <person name="Taniguchi I."/>
            <person name="Nakamura K."/>
            <person name="Hayashi T."/>
            <person name="Katayama T."/>
            <person name="Uemura T."/>
            <person name="Hattori Y."/>
        </authorList>
    </citation>
    <scope>NUCLEOTIDE SEQUENCE [LARGE SCALE GENOMIC DNA]</scope>
    <source>
        <strain evidence="14 15">SC-9</strain>
    </source>
</reference>
<feature type="domain" description="WSC" evidence="13">
    <location>
        <begin position="21"/>
        <end position="109"/>
    </location>
</feature>
<sequence length="340" mass="35307">MVNLNLSFFSVLILSLVISKAQADGECYSSLPSSYSKSTTYIYQSTGYCLKYCAGYTYYALYNGSTCLCGNDAPDSSDETDSSDCSVACSGYDLQTCGGSSAYAVYAVDGTSSSSSSSGSSSSSSTITSSSSSSSSTDTSSSVGTSATSATTTKASSSSDSTYVELVTQVSTESGGGTHIVTVTASRTSVATSVVSDTSSSSGSNNKAKLIGPIVGGVIGGLAALSILALVIFFIRRQRQKDRDLLDADANIIASMKRNENSSHARQLSNPFADDFVDPPARNTAYYGISSDGAYGNENNLDATYGGHHDMDLGNESPNYYDTNHGQQRSKLAVVNPDNN</sequence>
<comment type="caution">
    <text evidence="14">The sequence shown here is derived from an EMBL/GenBank/DDBJ whole genome shotgun (WGS) entry which is preliminary data.</text>
</comment>
<keyword evidence="15" id="KW-1185">Reference proteome</keyword>
<organism evidence="14 15">
    <name type="scientific">Saccharomycopsis crataegensis</name>
    <dbReference type="NCBI Taxonomy" id="43959"/>
    <lineage>
        <taxon>Eukaryota</taxon>
        <taxon>Fungi</taxon>
        <taxon>Dikarya</taxon>
        <taxon>Ascomycota</taxon>
        <taxon>Saccharomycotina</taxon>
        <taxon>Saccharomycetes</taxon>
        <taxon>Saccharomycopsidaceae</taxon>
        <taxon>Saccharomycopsis</taxon>
    </lineage>
</organism>
<evidence type="ECO:0000256" key="3">
    <source>
        <dbReference type="ARBA" id="ARBA00022692"/>
    </source>
</evidence>
<dbReference type="EMBL" id="BTFZ01000002">
    <property type="protein sequence ID" value="GMM34271.1"/>
    <property type="molecule type" value="Genomic_DNA"/>
</dbReference>
<evidence type="ECO:0000256" key="5">
    <source>
        <dbReference type="ARBA" id="ARBA00022741"/>
    </source>
</evidence>
<feature type="region of interest" description="Disordered" evidence="10">
    <location>
        <begin position="113"/>
        <end position="155"/>
    </location>
</feature>
<dbReference type="Proteomes" id="UP001360560">
    <property type="component" value="Unassembled WGS sequence"/>
</dbReference>
<accession>A0AAV5QHX4</accession>
<evidence type="ECO:0000256" key="7">
    <source>
        <dbReference type="ARBA" id="ARBA00022989"/>
    </source>
</evidence>
<dbReference type="PROSITE" id="PS51212">
    <property type="entry name" value="WSC"/>
    <property type="match status" value="1"/>
</dbReference>
<evidence type="ECO:0000256" key="12">
    <source>
        <dbReference type="SAM" id="SignalP"/>
    </source>
</evidence>
<keyword evidence="4 12" id="KW-0732">Signal</keyword>
<feature type="transmembrane region" description="Helical" evidence="11">
    <location>
        <begin position="210"/>
        <end position="235"/>
    </location>
</feature>
<keyword evidence="6" id="KW-0067">ATP-binding</keyword>
<keyword evidence="7 11" id="KW-1133">Transmembrane helix</keyword>
<dbReference type="GO" id="GO:0005524">
    <property type="term" value="F:ATP binding"/>
    <property type="evidence" value="ECO:0007669"/>
    <property type="project" value="UniProtKB-KW"/>
</dbReference>
<evidence type="ECO:0000256" key="6">
    <source>
        <dbReference type="ARBA" id="ARBA00022840"/>
    </source>
</evidence>
<evidence type="ECO:0000256" key="4">
    <source>
        <dbReference type="ARBA" id="ARBA00022729"/>
    </source>
</evidence>
<feature type="region of interest" description="Disordered" evidence="10">
    <location>
        <begin position="306"/>
        <end position="340"/>
    </location>
</feature>
<dbReference type="Pfam" id="PF21314">
    <property type="entry name" value="TM_ErbB1"/>
    <property type="match status" value="1"/>
</dbReference>
<evidence type="ECO:0000256" key="10">
    <source>
        <dbReference type="SAM" id="MobiDB-lite"/>
    </source>
</evidence>
<evidence type="ECO:0000256" key="2">
    <source>
        <dbReference type="ARBA" id="ARBA00022553"/>
    </source>
</evidence>
<dbReference type="GO" id="GO:0005886">
    <property type="term" value="C:plasma membrane"/>
    <property type="evidence" value="ECO:0007669"/>
    <property type="project" value="TreeGrafter"/>
</dbReference>
<protein>
    <recommendedName>
        <fullName evidence="13">WSC domain-containing protein</fullName>
    </recommendedName>
</protein>
<evidence type="ECO:0000313" key="14">
    <source>
        <dbReference type="EMBL" id="GMM34271.1"/>
    </source>
</evidence>
<keyword evidence="9" id="KW-0325">Glycoprotein</keyword>
<dbReference type="AlphaFoldDB" id="A0AAV5QHX4"/>
<gene>
    <name evidence="14" type="ORF">DASC09_015960</name>
</gene>
<evidence type="ECO:0000256" key="9">
    <source>
        <dbReference type="ARBA" id="ARBA00023180"/>
    </source>
</evidence>
<keyword evidence="2" id="KW-0597">Phosphoprotein</keyword>
<dbReference type="InterPro" id="IPR002889">
    <property type="entry name" value="WSC_carb-bd"/>
</dbReference>
<dbReference type="PANTHER" id="PTHR24269">
    <property type="entry name" value="KREMEN PROTEIN"/>
    <property type="match status" value="1"/>
</dbReference>
<keyword evidence="3 11" id="KW-0812">Transmembrane</keyword>
<feature type="signal peptide" evidence="12">
    <location>
        <begin position="1"/>
        <end position="23"/>
    </location>
</feature>
<feature type="chain" id="PRO_5043630066" description="WSC domain-containing protein" evidence="12">
    <location>
        <begin position="24"/>
        <end position="340"/>
    </location>
</feature>
<evidence type="ECO:0000313" key="15">
    <source>
        <dbReference type="Proteomes" id="UP001360560"/>
    </source>
</evidence>
<evidence type="ECO:0000256" key="8">
    <source>
        <dbReference type="ARBA" id="ARBA00023136"/>
    </source>
</evidence>
<dbReference type="Pfam" id="PF01822">
    <property type="entry name" value="WSC"/>
    <property type="match status" value="1"/>
</dbReference>
<proteinExistence type="predicted"/>
<dbReference type="RefSeq" id="XP_064851271.1">
    <property type="nucleotide sequence ID" value="XM_064995199.1"/>
</dbReference>
<evidence type="ECO:0000256" key="1">
    <source>
        <dbReference type="ARBA" id="ARBA00004167"/>
    </source>
</evidence>
<comment type="subcellular location">
    <subcellularLocation>
        <location evidence="1">Membrane</location>
        <topology evidence="1">Single-pass membrane protein</topology>
    </subcellularLocation>
</comment>
<dbReference type="InterPro" id="IPR049328">
    <property type="entry name" value="TM_ErbB1"/>
</dbReference>
<dbReference type="InterPro" id="IPR051836">
    <property type="entry name" value="Kremen_rcpt"/>
</dbReference>
<dbReference type="GeneID" id="90072250"/>
<evidence type="ECO:0000256" key="11">
    <source>
        <dbReference type="SAM" id="Phobius"/>
    </source>
</evidence>
<name>A0AAV5QHX4_9ASCO</name>
<keyword evidence="8 11" id="KW-0472">Membrane</keyword>
<evidence type="ECO:0000259" key="13">
    <source>
        <dbReference type="PROSITE" id="PS51212"/>
    </source>
</evidence>
<dbReference type="Gene3D" id="1.20.5.510">
    <property type="entry name" value="Single helix bin"/>
    <property type="match status" value="1"/>
</dbReference>
<dbReference type="PANTHER" id="PTHR24269:SF16">
    <property type="entry name" value="PROTEIN SLG1"/>
    <property type="match status" value="1"/>
</dbReference>